<gene>
    <name evidence="1" type="ORF">DPMN_079505</name>
</gene>
<dbReference type="AlphaFoldDB" id="A0A9D4BQ46"/>
<comment type="caution">
    <text evidence="1">The sequence shown here is derived from an EMBL/GenBank/DDBJ whole genome shotgun (WGS) entry which is preliminary data.</text>
</comment>
<reference evidence="1" key="2">
    <citation type="submission" date="2020-11" db="EMBL/GenBank/DDBJ databases">
        <authorList>
            <person name="McCartney M.A."/>
            <person name="Auch B."/>
            <person name="Kono T."/>
            <person name="Mallez S."/>
            <person name="Becker A."/>
            <person name="Gohl D.M."/>
            <person name="Silverstein K.A.T."/>
            <person name="Koren S."/>
            <person name="Bechman K.B."/>
            <person name="Herman A."/>
            <person name="Abrahante J.E."/>
            <person name="Garbe J."/>
        </authorList>
    </citation>
    <scope>NUCLEOTIDE SEQUENCE</scope>
    <source>
        <strain evidence="1">Duluth1</strain>
        <tissue evidence="1">Whole animal</tissue>
    </source>
</reference>
<proteinExistence type="predicted"/>
<evidence type="ECO:0000313" key="1">
    <source>
        <dbReference type="EMBL" id="KAH3704449.1"/>
    </source>
</evidence>
<name>A0A9D4BQ46_DREPO</name>
<keyword evidence="2" id="KW-1185">Reference proteome</keyword>
<evidence type="ECO:0000313" key="2">
    <source>
        <dbReference type="Proteomes" id="UP000828390"/>
    </source>
</evidence>
<accession>A0A9D4BQ46</accession>
<dbReference type="Proteomes" id="UP000828390">
    <property type="component" value="Unassembled WGS sequence"/>
</dbReference>
<sequence length="84" mass="9449">MCTTRIETAWLFHEIGNCFLALGDFEYAKDAAKKSLEAASEAVEWSYQLQSCVLMGVAEGKHRFGEILKQKRLADNVVVVLKLK</sequence>
<protein>
    <submittedName>
        <fullName evidence="1">Uncharacterized protein</fullName>
    </submittedName>
</protein>
<reference evidence="1" key="1">
    <citation type="journal article" date="2019" name="bioRxiv">
        <title>The Genome of the Zebra Mussel, Dreissena polymorpha: A Resource for Invasive Species Research.</title>
        <authorList>
            <person name="McCartney M.A."/>
            <person name="Auch B."/>
            <person name="Kono T."/>
            <person name="Mallez S."/>
            <person name="Zhang Y."/>
            <person name="Obille A."/>
            <person name="Becker A."/>
            <person name="Abrahante J.E."/>
            <person name="Garbe J."/>
            <person name="Badalamenti J.P."/>
            <person name="Herman A."/>
            <person name="Mangelson H."/>
            <person name="Liachko I."/>
            <person name="Sullivan S."/>
            <person name="Sone E.D."/>
            <person name="Koren S."/>
            <person name="Silverstein K.A.T."/>
            <person name="Beckman K.B."/>
            <person name="Gohl D.M."/>
        </authorList>
    </citation>
    <scope>NUCLEOTIDE SEQUENCE</scope>
    <source>
        <strain evidence="1">Duluth1</strain>
        <tissue evidence="1">Whole animal</tissue>
    </source>
</reference>
<organism evidence="1 2">
    <name type="scientific">Dreissena polymorpha</name>
    <name type="common">Zebra mussel</name>
    <name type="synonym">Mytilus polymorpha</name>
    <dbReference type="NCBI Taxonomy" id="45954"/>
    <lineage>
        <taxon>Eukaryota</taxon>
        <taxon>Metazoa</taxon>
        <taxon>Spiralia</taxon>
        <taxon>Lophotrochozoa</taxon>
        <taxon>Mollusca</taxon>
        <taxon>Bivalvia</taxon>
        <taxon>Autobranchia</taxon>
        <taxon>Heteroconchia</taxon>
        <taxon>Euheterodonta</taxon>
        <taxon>Imparidentia</taxon>
        <taxon>Neoheterodontei</taxon>
        <taxon>Myida</taxon>
        <taxon>Dreissenoidea</taxon>
        <taxon>Dreissenidae</taxon>
        <taxon>Dreissena</taxon>
    </lineage>
</organism>
<dbReference type="EMBL" id="JAIWYP010000015">
    <property type="protein sequence ID" value="KAH3704449.1"/>
    <property type="molecule type" value="Genomic_DNA"/>
</dbReference>